<sequence>MRDRMPKTFLEVQFENWNARRLSSHAADHGLRGARIGWRSHRGLAVTTLSIKNLGVKVGEQQILHGVNLNVSSGQVHAVMGPNGSGKSTLANVIMGKPGYQVTSGSITLDAQDLLSAPTWVRAQAGLFLAMQYPTEVPGVSLRETLELALQARGIENIDTGSRLVEEAGRIGLSTQLLDRAVNVDLSGGEKKRNETAQLAVLNPQIAVLDELDSGLDIDALRACAERIEQLTQAGLGVLCITHYHRLLDYLPADQVHILIDGHIVESGGPELAQELESDGYARFLPSDGESDGVEVAIGGLGASNQAPRPDADDPFSDPLA</sequence>
<gene>
    <name evidence="5" type="ORF">METZ01_LOCUS16743</name>
</gene>
<keyword evidence="2" id="KW-0067">ATP-binding</keyword>
<dbReference type="InterPro" id="IPR027417">
    <property type="entry name" value="P-loop_NTPase"/>
</dbReference>
<evidence type="ECO:0000259" key="4">
    <source>
        <dbReference type="PROSITE" id="PS50893"/>
    </source>
</evidence>
<dbReference type="Gene3D" id="3.40.50.300">
    <property type="entry name" value="P-loop containing nucleotide triphosphate hydrolases"/>
    <property type="match status" value="1"/>
</dbReference>
<dbReference type="SUPFAM" id="SSF52540">
    <property type="entry name" value="P-loop containing nucleoside triphosphate hydrolases"/>
    <property type="match status" value="1"/>
</dbReference>
<reference evidence="5" key="1">
    <citation type="submission" date="2018-05" db="EMBL/GenBank/DDBJ databases">
        <authorList>
            <person name="Lanie J.A."/>
            <person name="Ng W.-L."/>
            <person name="Kazmierczak K.M."/>
            <person name="Andrzejewski T.M."/>
            <person name="Davidsen T.M."/>
            <person name="Wayne K.J."/>
            <person name="Tettelin H."/>
            <person name="Glass J.I."/>
            <person name="Rusch D."/>
            <person name="Podicherti R."/>
            <person name="Tsui H.-C.T."/>
            <person name="Winkler M.E."/>
        </authorList>
    </citation>
    <scope>NUCLEOTIDE SEQUENCE</scope>
</reference>
<dbReference type="NCBIfam" id="TIGR01978">
    <property type="entry name" value="sufC"/>
    <property type="match status" value="1"/>
</dbReference>
<dbReference type="InterPro" id="IPR003593">
    <property type="entry name" value="AAA+_ATPase"/>
</dbReference>
<dbReference type="PANTHER" id="PTHR43204">
    <property type="entry name" value="ABC TRANSPORTER I FAMILY MEMBER 6, CHLOROPLASTIC"/>
    <property type="match status" value="1"/>
</dbReference>
<protein>
    <recommendedName>
        <fullName evidence="4">ABC transporter domain-containing protein</fullName>
    </recommendedName>
</protein>
<name>A0A381PCH5_9ZZZZ</name>
<feature type="region of interest" description="Disordered" evidence="3">
    <location>
        <begin position="293"/>
        <end position="321"/>
    </location>
</feature>
<dbReference type="InterPro" id="IPR003439">
    <property type="entry name" value="ABC_transporter-like_ATP-bd"/>
</dbReference>
<evidence type="ECO:0000256" key="3">
    <source>
        <dbReference type="SAM" id="MobiDB-lite"/>
    </source>
</evidence>
<organism evidence="5">
    <name type="scientific">marine metagenome</name>
    <dbReference type="NCBI Taxonomy" id="408172"/>
    <lineage>
        <taxon>unclassified sequences</taxon>
        <taxon>metagenomes</taxon>
        <taxon>ecological metagenomes</taxon>
    </lineage>
</organism>
<dbReference type="SMART" id="SM00382">
    <property type="entry name" value="AAA"/>
    <property type="match status" value="1"/>
</dbReference>
<evidence type="ECO:0000256" key="2">
    <source>
        <dbReference type="ARBA" id="ARBA00022840"/>
    </source>
</evidence>
<dbReference type="GO" id="GO:0016887">
    <property type="term" value="F:ATP hydrolysis activity"/>
    <property type="evidence" value="ECO:0007669"/>
    <property type="project" value="InterPro"/>
</dbReference>
<evidence type="ECO:0000256" key="1">
    <source>
        <dbReference type="ARBA" id="ARBA00022741"/>
    </source>
</evidence>
<dbReference type="EMBL" id="UINC01000927">
    <property type="protein sequence ID" value="SUZ63889.1"/>
    <property type="molecule type" value="Genomic_DNA"/>
</dbReference>
<keyword evidence="1" id="KW-0547">Nucleotide-binding</keyword>
<dbReference type="Pfam" id="PF00005">
    <property type="entry name" value="ABC_tran"/>
    <property type="match status" value="1"/>
</dbReference>
<dbReference type="InterPro" id="IPR010230">
    <property type="entry name" value="FeS-cluster_ATPase_SufC"/>
</dbReference>
<dbReference type="CDD" id="cd03217">
    <property type="entry name" value="ABC_FeS_Assembly"/>
    <property type="match status" value="1"/>
</dbReference>
<proteinExistence type="predicted"/>
<dbReference type="PROSITE" id="PS50893">
    <property type="entry name" value="ABC_TRANSPORTER_2"/>
    <property type="match status" value="1"/>
</dbReference>
<feature type="domain" description="ABC transporter" evidence="4">
    <location>
        <begin position="49"/>
        <end position="286"/>
    </location>
</feature>
<evidence type="ECO:0000313" key="5">
    <source>
        <dbReference type="EMBL" id="SUZ63889.1"/>
    </source>
</evidence>
<dbReference type="AlphaFoldDB" id="A0A381PCH5"/>
<accession>A0A381PCH5</accession>
<dbReference type="GO" id="GO:0005524">
    <property type="term" value="F:ATP binding"/>
    <property type="evidence" value="ECO:0007669"/>
    <property type="project" value="UniProtKB-KW"/>
</dbReference>
<dbReference type="PANTHER" id="PTHR43204:SF1">
    <property type="entry name" value="ABC TRANSPORTER I FAMILY MEMBER 6, CHLOROPLASTIC"/>
    <property type="match status" value="1"/>
</dbReference>